<proteinExistence type="predicted"/>
<name>A0A382IDG4_9ZZZZ</name>
<dbReference type="EMBL" id="UINC01066349">
    <property type="protein sequence ID" value="SVB96973.1"/>
    <property type="molecule type" value="Genomic_DNA"/>
</dbReference>
<organism evidence="1">
    <name type="scientific">marine metagenome</name>
    <dbReference type="NCBI Taxonomy" id="408172"/>
    <lineage>
        <taxon>unclassified sequences</taxon>
        <taxon>metagenomes</taxon>
        <taxon>ecological metagenomes</taxon>
    </lineage>
</organism>
<evidence type="ECO:0000313" key="1">
    <source>
        <dbReference type="EMBL" id="SVB96973.1"/>
    </source>
</evidence>
<gene>
    <name evidence="1" type="ORF">METZ01_LOCUS249827</name>
</gene>
<protein>
    <submittedName>
        <fullName evidence="1">Uncharacterized protein</fullName>
    </submittedName>
</protein>
<accession>A0A382IDG4</accession>
<dbReference type="AlphaFoldDB" id="A0A382IDG4"/>
<sequence length="61" mass="7600">MRQQQLILTLNDRGNRARREIYRRNQPLAEWWFRHIRASLEAEEPRSAPWPDPAQEVFRWR</sequence>
<reference evidence="1" key="1">
    <citation type="submission" date="2018-05" db="EMBL/GenBank/DDBJ databases">
        <authorList>
            <person name="Lanie J.A."/>
            <person name="Ng W.-L."/>
            <person name="Kazmierczak K.M."/>
            <person name="Andrzejewski T.M."/>
            <person name="Davidsen T.M."/>
            <person name="Wayne K.J."/>
            <person name="Tettelin H."/>
            <person name="Glass J.I."/>
            <person name="Rusch D."/>
            <person name="Podicherti R."/>
            <person name="Tsui H.-C.T."/>
            <person name="Winkler M.E."/>
        </authorList>
    </citation>
    <scope>NUCLEOTIDE SEQUENCE</scope>
</reference>